<feature type="compositionally biased region" description="Polar residues" evidence="1">
    <location>
        <begin position="172"/>
        <end position="187"/>
    </location>
</feature>
<dbReference type="EMBL" id="CADCXU010022559">
    <property type="protein sequence ID" value="CAB0009994.1"/>
    <property type="molecule type" value="Genomic_DNA"/>
</dbReference>
<feature type="non-terminal residue" evidence="3">
    <location>
        <position position="596"/>
    </location>
</feature>
<dbReference type="Proteomes" id="UP000479000">
    <property type="component" value="Unassembled WGS sequence"/>
</dbReference>
<reference evidence="3 4" key="1">
    <citation type="submission" date="2020-02" db="EMBL/GenBank/DDBJ databases">
        <authorList>
            <person name="Ferguson B K."/>
        </authorList>
    </citation>
    <scope>NUCLEOTIDE SEQUENCE [LARGE SCALE GENOMIC DNA]</scope>
</reference>
<dbReference type="OrthoDB" id="6630403at2759"/>
<dbReference type="EMBL" id="CADCXU010022547">
    <property type="protein sequence ID" value="CAB0009982.1"/>
    <property type="molecule type" value="Genomic_DNA"/>
</dbReference>
<evidence type="ECO:0000313" key="3">
    <source>
        <dbReference type="EMBL" id="CAB0009994.1"/>
    </source>
</evidence>
<feature type="compositionally biased region" description="Basic residues" evidence="1">
    <location>
        <begin position="557"/>
        <end position="571"/>
    </location>
</feature>
<evidence type="ECO:0000256" key="1">
    <source>
        <dbReference type="SAM" id="MobiDB-lite"/>
    </source>
</evidence>
<proteinExistence type="predicted"/>
<evidence type="ECO:0000313" key="2">
    <source>
        <dbReference type="EMBL" id="CAB0009982.1"/>
    </source>
</evidence>
<evidence type="ECO:0000313" key="4">
    <source>
        <dbReference type="Proteomes" id="UP000479000"/>
    </source>
</evidence>
<feature type="compositionally biased region" description="Polar residues" evidence="1">
    <location>
        <begin position="195"/>
        <end position="220"/>
    </location>
</feature>
<keyword evidence="4" id="KW-1185">Reference proteome</keyword>
<organism evidence="3 4">
    <name type="scientific">Nesidiocoris tenuis</name>
    <dbReference type="NCBI Taxonomy" id="355587"/>
    <lineage>
        <taxon>Eukaryota</taxon>
        <taxon>Metazoa</taxon>
        <taxon>Ecdysozoa</taxon>
        <taxon>Arthropoda</taxon>
        <taxon>Hexapoda</taxon>
        <taxon>Insecta</taxon>
        <taxon>Pterygota</taxon>
        <taxon>Neoptera</taxon>
        <taxon>Paraneoptera</taxon>
        <taxon>Hemiptera</taxon>
        <taxon>Heteroptera</taxon>
        <taxon>Panheteroptera</taxon>
        <taxon>Cimicomorpha</taxon>
        <taxon>Miridae</taxon>
        <taxon>Dicyphina</taxon>
        <taxon>Nesidiocoris</taxon>
    </lineage>
</organism>
<sequence>MKPNLPSTWRSGLLECSEGLKPLPNELKSMDLNSQLTELKGRIKWVEFNMMKYKFAAAHGPALKAAIAQLIKHPKKMSKWQMFPSCFSQMQKLEEEVLWYKRRLKFFKGEMQRIEAEHHTILQRFLTAEDRKKFPTIASTLESALLGSPSNYRSSWFESNRYFSLSFDPSELNPSSSGSRVKTSCDQANAPEASSAPTSEQQSVTSLMTQNPPTSESSKLTVIPSPILLENDASPSKGASYHQCPDAIHSVNRECSMGQRTQGVAEIRNPSACAPVSGVCPSRVGKVGESIANNFEYRMGKNSNSRNRAFSPSSEYNPFQETEIIANSMRPEPSTNPFDDDDDYNTEGVHRAEKPLSVYERTDHRHRSDQIGNASQKMSVEDSSYHSAEEISNSTEIRRDHNSADGCQTLPGNPCCQNINDRTSPTSGIHSLPVFPFTYPTNSEFSMMSKSTEKQPSTNHRTGQRWSPYESVCSRSVARPRVTHVRTGDRRFTAPWYCPLAKLSVVSAPYVPTRFTGTVKSRWDRAPGDDSAMPGRRAKSRAIGPWVDLHDLPPVPRNKKKKPKNRKRIHPSFRVPLALGLMPSKARQTDPLGLNL</sequence>
<dbReference type="AlphaFoldDB" id="A0A6H5H1J6"/>
<feature type="region of interest" description="Disordered" evidence="1">
    <location>
        <begin position="525"/>
        <end position="572"/>
    </location>
</feature>
<name>A0A6H5H1J6_9HEMI</name>
<protein>
    <submittedName>
        <fullName evidence="3">Uncharacterized protein</fullName>
    </submittedName>
</protein>
<feature type="compositionally biased region" description="Basic and acidic residues" evidence="1">
    <location>
        <begin position="379"/>
        <end position="389"/>
    </location>
</feature>
<feature type="region of interest" description="Disordered" evidence="1">
    <location>
        <begin position="171"/>
        <end position="223"/>
    </location>
</feature>
<feature type="region of interest" description="Disordered" evidence="1">
    <location>
        <begin position="362"/>
        <end position="406"/>
    </location>
</feature>
<gene>
    <name evidence="2" type="ORF">NTEN_LOCUS15048</name>
    <name evidence="3" type="ORF">NTEN_LOCUS15059</name>
</gene>
<accession>A0A6H5H1J6</accession>